<organism evidence="2 3">
    <name type="scientific">Lecanosticta acicola</name>
    <dbReference type="NCBI Taxonomy" id="111012"/>
    <lineage>
        <taxon>Eukaryota</taxon>
        <taxon>Fungi</taxon>
        <taxon>Dikarya</taxon>
        <taxon>Ascomycota</taxon>
        <taxon>Pezizomycotina</taxon>
        <taxon>Dothideomycetes</taxon>
        <taxon>Dothideomycetidae</taxon>
        <taxon>Mycosphaerellales</taxon>
        <taxon>Mycosphaerellaceae</taxon>
        <taxon>Lecanosticta</taxon>
    </lineage>
</organism>
<proteinExistence type="predicted"/>
<dbReference type="EMBL" id="CAVMBE010000074">
    <property type="protein sequence ID" value="CAK4032936.1"/>
    <property type="molecule type" value="Genomic_DNA"/>
</dbReference>
<accession>A0AAI8Z5V4</accession>
<dbReference type="Proteomes" id="UP001296104">
    <property type="component" value="Unassembled WGS sequence"/>
</dbReference>
<keyword evidence="3" id="KW-1185">Reference proteome</keyword>
<keyword evidence="1" id="KW-0732">Signal</keyword>
<gene>
    <name evidence="2" type="ORF">LECACI_7A008094</name>
</gene>
<reference evidence="2" key="1">
    <citation type="submission" date="2023-11" db="EMBL/GenBank/DDBJ databases">
        <authorList>
            <person name="Alioto T."/>
            <person name="Alioto T."/>
            <person name="Gomez Garrido J."/>
        </authorList>
    </citation>
    <scope>NUCLEOTIDE SEQUENCE</scope>
</reference>
<dbReference type="AlphaFoldDB" id="A0AAI8Z5V4"/>
<comment type="caution">
    <text evidence="2">The sequence shown here is derived from an EMBL/GenBank/DDBJ whole genome shotgun (WGS) entry which is preliminary data.</text>
</comment>
<feature type="chain" id="PRO_5042536588" evidence="1">
    <location>
        <begin position="20"/>
        <end position="74"/>
    </location>
</feature>
<evidence type="ECO:0000256" key="1">
    <source>
        <dbReference type="SAM" id="SignalP"/>
    </source>
</evidence>
<name>A0AAI8Z5V4_9PEZI</name>
<evidence type="ECO:0000313" key="3">
    <source>
        <dbReference type="Proteomes" id="UP001296104"/>
    </source>
</evidence>
<protein>
    <submittedName>
        <fullName evidence="2">Uncharacterized protein</fullName>
    </submittedName>
</protein>
<sequence>MKFTTCLIVAASAATLVAAAPVPIGAKRTAEPQFSDSSSIANGPVQVREAEAIVPANGNGPICKETSPGHYICI</sequence>
<feature type="signal peptide" evidence="1">
    <location>
        <begin position="1"/>
        <end position="19"/>
    </location>
</feature>
<evidence type="ECO:0000313" key="2">
    <source>
        <dbReference type="EMBL" id="CAK4032936.1"/>
    </source>
</evidence>